<dbReference type="EMBL" id="JPVO01000042">
    <property type="protein sequence ID" value="KGR76969.1"/>
    <property type="molecule type" value="Genomic_DNA"/>
</dbReference>
<name>A0A0A3HWZ5_9BACL</name>
<dbReference type="AlphaFoldDB" id="A0A0A3HWZ5"/>
<dbReference type="Proteomes" id="UP000030408">
    <property type="component" value="Unassembled WGS sequence"/>
</dbReference>
<reference evidence="2 3" key="1">
    <citation type="submission" date="2014-02" db="EMBL/GenBank/DDBJ databases">
        <title>Draft genome sequence of Lysinibacillus sinduriensis JCM 15800.</title>
        <authorList>
            <person name="Zhang F."/>
            <person name="Wang G."/>
            <person name="Zhang L."/>
        </authorList>
    </citation>
    <scope>NUCLEOTIDE SEQUENCE [LARGE SCALE GENOMIC DNA]</scope>
    <source>
        <strain evidence="2 3">JCM 15800</strain>
    </source>
</reference>
<gene>
    <name evidence="2" type="ORF">CD33_04650</name>
</gene>
<feature type="transmembrane region" description="Helical" evidence="1">
    <location>
        <begin position="65"/>
        <end position="88"/>
    </location>
</feature>
<keyword evidence="3" id="KW-1185">Reference proteome</keyword>
<proteinExistence type="predicted"/>
<keyword evidence="1" id="KW-0472">Membrane</keyword>
<evidence type="ECO:0000313" key="2">
    <source>
        <dbReference type="EMBL" id="KGR76969.1"/>
    </source>
</evidence>
<keyword evidence="1" id="KW-0812">Transmembrane</keyword>
<feature type="transmembrane region" description="Helical" evidence="1">
    <location>
        <begin position="6"/>
        <end position="27"/>
    </location>
</feature>
<evidence type="ECO:0000256" key="1">
    <source>
        <dbReference type="SAM" id="Phobius"/>
    </source>
</evidence>
<organism evidence="2 3">
    <name type="scientific">Ureibacillus sinduriensis BLB-1 = JCM 15800</name>
    <dbReference type="NCBI Taxonomy" id="1384057"/>
    <lineage>
        <taxon>Bacteria</taxon>
        <taxon>Bacillati</taxon>
        <taxon>Bacillota</taxon>
        <taxon>Bacilli</taxon>
        <taxon>Bacillales</taxon>
        <taxon>Caryophanaceae</taxon>
        <taxon>Ureibacillus</taxon>
    </lineage>
</organism>
<sequence>MEFANYVLSFMYIFIIVSIATLLFSFLFKKKKDLIYVIYYFILLVMIHSFLALQKDFILQSFPKQTYGVLILLLLNYFVFFRRLYLVVSAMKSEGDRKKIEG</sequence>
<feature type="transmembrane region" description="Helical" evidence="1">
    <location>
        <begin position="34"/>
        <end position="53"/>
    </location>
</feature>
<protein>
    <submittedName>
        <fullName evidence="2">Uncharacterized protein</fullName>
    </submittedName>
</protein>
<dbReference type="RefSeq" id="WP_036198567.1">
    <property type="nucleotide sequence ID" value="NZ_AVCY01000014.1"/>
</dbReference>
<comment type="caution">
    <text evidence="2">The sequence shown here is derived from an EMBL/GenBank/DDBJ whole genome shotgun (WGS) entry which is preliminary data.</text>
</comment>
<keyword evidence="1" id="KW-1133">Transmembrane helix</keyword>
<evidence type="ECO:0000313" key="3">
    <source>
        <dbReference type="Proteomes" id="UP000030408"/>
    </source>
</evidence>
<accession>A0A0A3HWZ5</accession>